<evidence type="ECO:0000313" key="2">
    <source>
        <dbReference type="Proteomes" id="UP000182932"/>
    </source>
</evidence>
<dbReference type="EMBL" id="FNYY01000006">
    <property type="protein sequence ID" value="SEJ48183.1"/>
    <property type="molecule type" value="Genomic_DNA"/>
</dbReference>
<dbReference type="GeneID" id="80818388"/>
<dbReference type="InterPro" id="IPR010626">
    <property type="entry name" value="DUF1217"/>
</dbReference>
<dbReference type="Pfam" id="PF06748">
    <property type="entry name" value="DUF1217"/>
    <property type="match status" value="1"/>
</dbReference>
<dbReference type="RefSeq" id="WP_074836540.1">
    <property type="nucleotide sequence ID" value="NZ_CATLQZ010000002.1"/>
</dbReference>
<keyword evidence="2" id="KW-1185">Reference proteome</keyword>
<dbReference type="AlphaFoldDB" id="A0A975WA26"/>
<dbReference type="InterPro" id="IPR023157">
    <property type="entry name" value="AGR-C-984p-like_sf"/>
</dbReference>
<proteinExistence type="predicted"/>
<dbReference type="SUPFAM" id="SSF158837">
    <property type="entry name" value="AGR C 984p-like"/>
    <property type="match status" value="1"/>
</dbReference>
<name>A0A975WA26_9RHOB</name>
<reference evidence="1 2" key="1">
    <citation type="submission" date="2016-10" db="EMBL/GenBank/DDBJ databases">
        <authorList>
            <person name="Varghese N."/>
            <person name="Submissions S."/>
        </authorList>
    </citation>
    <scope>NUCLEOTIDE SEQUENCE [LARGE SCALE GENOMIC DNA]</scope>
    <source>
        <strain evidence="1 2">FF3</strain>
    </source>
</reference>
<evidence type="ECO:0000313" key="1">
    <source>
        <dbReference type="EMBL" id="SEJ48183.1"/>
    </source>
</evidence>
<sequence length="266" mass="29310">MSFQPILPGTGLVGWKLLSRTMETQQAALNRSAEISRDTAYFAANIAKVDTAEQLVGDRRLLRVALGAYGLQEDIDNRYFIQKILADGTLAPDALANKMADDRYTQFAEAFGFDQPLGPHTAGADFAKTVVEKFNRASFEASVGAQDDNLRIALYADRALPELAADTGTTENGRWYTVMGVPALRKIFETALNLPDSFSQLELDRQLAVFREKSQARFGVSEVADFADPELRERLVEQFLLQGQLQESAALSGMSVALTLLRNIPQ</sequence>
<organism evidence="1 2">
    <name type="scientific">Marinovum algicola</name>
    <dbReference type="NCBI Taxonomy" id="42444"/>
    <lineage>
        <taxon>Bacteria</taxon>
        <taxon>Pseudomonadati</taxon>
        <taxon>Pseudomonadota</taxon>
        <taxon>Alphaproteobacteria</taxon>
        <taxon>Rhodobacterales</taxon>
        <taxon>Roseobacteraceae</taxon>
        <taxon>Marinovum</taxon>
    </lineage>
</organism>
<dbReference type="Proteomes" id="UP000182932">
    <property type="component" value="Unassembled WGS sequence"/>
</dbReference>
<accession>A0A975WA26</accession>
<gene>
    <name evidence="1" type="ORF">SAMN04487940_106131</name>
</gene>
<protein>
    <recommendedName>
        <fullName evidence="3">Flagellar protein</fullName>
    </recommendedName>
</protein>
<dbReference type="Gene3D" id="1.10.3700.10">
    <property type="entry name" value="AGR C 984p-like"/>
    <property type="match status" value="1"/>
</dbReference>
<evidence type="ECO:0008006" key="3">
    <source>
        <dbReference type="Google" id="ProtNLM"/>
    </source>
</evidence>
<comment type="caution">
    <text evidence="1">The sequence shown here is derived from an EMBL/GenBank/DDBJ whole genome shotgun (WGS) entry which is preliminary data.</text>
</comment>